<dbReference type="EMBL" id="JAJPWV010000004">
    <property type="protein sequence ID" value="MCD8741727.1"/>
    <property type="molecule type" value="Genomic_DNA"/>
</dbReference>
<dbReference type="Pfam" id="PF12146">
    <property type="entry name" value="Hydrolase_4"/>
    <property type="match status" value="1"/>
</dbReference>
<protein>
    <submittedName>
        <fullName evidence="3">Alpha/beta hydrolase</fullName>
    </submittedName>
</protein>
<dbReference type="PANTHER" id="PTHR12277:SF81">
    <property type="entry name" value="PROTEIN ABHD13"/>
    <property type="match status" value="1"/>
</dbReference>
<dbReference type="PANTHER" id="PTHR12277">
    <property type="entry name" value="ALPHA/BETA HYDROLASE DOMAIN-CONTAINING PROTEIN"/>
    <property type="match status" value="1"/>
</dbReference>
<evidence type="ECO:0000259" key="2">
    <source>
        <dbReference type="Pfam" id="PF12146"/>
    </source>
</evidence>
<evidence type="ECO:0000313" key="4">
    <source>
        <dbReference type="Proteomes" id="UP001199919"/>
    </source>
</evidence>
<gene>
    <name evidence="3" type="ORF">LT679_14020</name>
</gene>
<name>A0ABS8U517_9SPHI</name>
<dbReference type="Gene3D" id="3.40.50.1820">
    <property type="entry name" value="alpha/beta hydrolase"/>
    <property type="match status" value="1"/>
</dbReference>
<keyword evidence="1" id="KW-0472">Membrane</keyword>
<dbReference type="GO" id="GO:0016787">
    <property type="term" value="F:hydrolase activity"/>
    <property type="evidence" value="ECO:0007669"/>
    <property type="project" value="UniProtKB-KW"/>
</dbReference>
<accession>A0ABS8U517</accession>
<keyword evidence="4" id="KW-1185">Reference proteome</keyword>
<dbReference type="RefSeq" id="WP_232178234.1">
    <property type="nucleotide sequence ID" value="NZ_JAJPWV010000004.1"/>
</dbReference>
<proteinExistence type="predicted"/>
<dbReference type="InterPro" id="IPR029058">
    <property type="entry name" value="AB_hydrolase_fold"/>
</dbReference>
<organism evidence="3 4">
    <name type="scientific">Mucilaginibacter roseus</name>
    <dbReference type="NCBI Taxonomy" id="1528868"/>
    <lineage>
        <taxon>Bacteria</taxon>
        <taxon>Pseudomonadati</taxon>
        <taxon>Bacteroidota</taxon>
        <taxon>Sphingobacteriia</taxon>
        <taxon>Sphingobacteriales</taxon>
        <taxon>Sphingobacteriaceae</taxon>
        <taxon>Mucilaginibacter</taxon>
    </lineage>
</organism>
<dbReference type="InterPro" id="IPR022742">
    <property type="entry name" value="Hydrolase_4"/>
</dbReference>
<evidence type="ECO:0000313" key="3">
    <source>
        <dbReference type="EMBL" id="MCD8741727.1"/>
    </source>
</evidence>
<keyword evidence="1" id="KW-1133">Transmembrane helix</keyword>
<keyword evidence="3" id="KW-0378">Hydrolase</keyword>
<evidence type="ECO:0000256" key="1">
    <source>
        <dbReference type="SAM" id="Phobius"/>
    </source>
</evidence>
<keyword evidence="1" id="KW-0812">Transmembrane</keyword>
<sequence>MNKLLKTLAWLAGIAISIYIAVCFYFYFEQDKMIFHEAKLPQNYKFSYAYPFEEYAIKNGEDTLSGVLFKTDTTAAKGLIFFLHGNAGNAADWGDITPEHTAEGYDMFVLDYPGFGKSTGHINSEAELLTAVQTAYDTLKIKYQGKRIIIMGFSIGTGPSAWLAAHNKPNKLILLAPYYSFTDLAKHLYPYLPAFISKYQLNTYSYIKRVKAPVIIFHGNADETIYYQSSFKLKKHFKKADQLIILNGQKHNGIDKNPEYIKRLPALLN</sequence>
<dbReference type="Proteomes" id="UP001199919">
    <property type="component" value="Unassembled WGS sequence"/>
</dbReference>
<dbReference type="SUPFAM" id="SSF53474">
    <property type="entry name" value="alpha/beta-Hydrolases"/>
    <property type="match status" value="1"/>
</dbReference>
<feature type="domain" description="Serine aminopeptidase S33" evidence="2">
    <location>
        <begin position="75"/>
        <end position="183"/>
    </location>
</feature>
<comment type="caution">
    <text evidence="3">The sequence shown here is derived from an EMBL/GenBank/DDBJ whole genome shotgun (WGS) entry which is preliminary data.</text>
</comment>
<reference evidence="3 4" key="1">
    <citation type="submission" date="2021-12" db="EMBL/GenBank/DDBJ databases">
        <title>Mucilaginibacter roseus genome.</title>
        <authorList>
            <person name="Ferreira J.R."/>
            <person name="Newman J.D."/>
        </authorList>
    </citation>
    <scope>NUCLEOTIDE SEQUENCE [LARGE SCALE GENOMIC DNA]</scope>
    <source>
        <strain evidence="3 4">LMG 28454</strain>
    </source>
</reference>
<feature type="transmembrane region" description="Helical" evidence="1">
    <location>
        <begin position="7"/>
        <end position="28"/>
    </location>
</feature>